<name>A0A8J2LM63_9HEXA</name>
<evidence type="ECO:0000256" key="1">
    <source>
        <dbReference type="SAM" id="MobiDB-lite"/>
    </source>
</evidence>
<comment type="caution">
    <text evidence="3">The sequence shown here is derived from an EMBL/GenBank/DDBJ whole genome shotgun (WGS) entry which is preliminary data.</text>
</comment>
<reference evidence="3" key="1">
    <citation type="submission" date="2021-06" db="EMBL/GenBank/DDBJ databases">
        <authorList>
            <person name="Hodson N. C."/>
            <person name="Mongue J. A."/>
            <person name="Jaron S. K."/>
        </authorList>
    </citation>
    <scope>NUCLEOTIDE SEQUENCE</scope>
</reference>
<evidence type="ECO:0000313" key="3">
    <source>
        <dbReference type="EMBL" id="CAG7838458.1"/>
    </source>
</evidence>
<dbReference type="InterPro" id="IPR000555">
    <property type="entry name" value="JAMM/MPN+_dom"/>
</dbReference>
<feature type="compositionally biased region" description="Low complexity" evidence="1">
    <location>
        <begin position="297"/>
        <end position="318"/>
    </location>
</feature>
<gene>
    <name evidence="3" type="ORF">AFUS01_LOCUS47429</name>
</gene>
<dbReference type="GO" id="GO:0008237">
    <property type="term" value="F:metallopeptidase activity"/>
    <property type="evidence" value="ECO:0007669"/>
    <property type="project" value="InterPro"/>
</dbReference>
<feature type="compositionally biased region" description="Polar residues" evidence="1">
    <location>
        <begin position="270"/>
        <end position="296"/>
    </location>
</feature>
<dbReference type="Pfam" id="PF01398">
    <property type="entry name" value="JAB"/>
    <property type="match status" value="1"/>
</dbReference>
<feature type="region of interest" description="Disordered" evidence="1">
    <location>
        <begin position="266"/>
        <end position="324"/>
    </location>
</feature>
<dbReference type="OrthoDB" id="167806at2759"/>
<evidence type="ECO:0000259" key="2">
    <source>
        <dbReference type="PROSITE" id="PS50249"/>
    </source>
</evidence>
<feature type="domain" description="MPN" evidence="2">
    <location>
        <begin position="9"/>
        <end position="137"/>
    </location>
</feature>
<dbReference type="InterPro" id="IPR037518">
    <property type="entry name" value="MPN"/>
</dbReference>
<accession>A0A8J2LM63</accession>
<dbReference type="Proteomes" id="UP000708208">
    <property type="component" value="Unassembled WGS sequence"/>
</dbReference>
<keyword evidence="4" id="KW-1185">Reference proteome</keyword>
<organism evidence="3 4">
    <name type="scientific">Allacma fusca</name>
    <dbReference type="NCBI Taxonomy" id="39272"/>
    <lineage>
        <taxon>Eukaryota</taxon>
        <taxon>Metazoa</taxon>
        <taxon>Ecdysozoa</taxon>
        <taxon>Arthropoda</taxon>
        <taxon>Hexapoda</taxon>
        <taxon>Collembola</taxon>
        <taxon>Symphypleona</taxon>
        <taxon>Sminthuridae</taxon>
        <taxon>Allacma</taxon>
    </lineage>
</organism>
<dbReference type="PROSITE" id="PS50249">
    <property type="entry name" value="MPN"/>
    <property type="match status" value="1"/>
</dbReference>
<proteinExistence type="predicted"/>
<dbReference type="PANTHER" id="PTHR10410">
    <property type="entry name" value="EUKARYOTIC TRANSLATION INITIATION FACTOR 3 -RELATED"/>
    <property type="match status" value="1"/>
</dbReference>
<evidence type="ECO:0000313" key="4">
    <source>
        <dbReference type="Proteomes" id="UP000708208"/>
    </source>
</evidence>
<protein>
    <recommendedName>
        <fullName evidence="2">MPN domain-containing protein</fullName>
    </recommendedName>
</protein>
<sequence>MERLQPFSVKISADALALADFHANITNTETIGYISGHWNGDQNALKLEVVHPCHVLMPLSSSTDCDNERNRIALEIQKLGHEVVGWYHSHPKAPAQPSKDDINRQLDYQVMMKGATESSYIPCVGLIIAPMCYTNQGMKKSKVQLFWVMPPPENRPMEMGRPMHLDYDTISASNLDTKKMLLSLESLLNYYKENKTLVDINDISSGKFEKLKETVSSWIPELKTNVEFWNEVKHLFTCPLTPATKTEPVEITGNSLELPVSIKQEETDSIKTQNSTCPDTSPTHSTNDPMPSTSILPVSGPSSASSTSRSVSTPSSTGEEPGAT</sequence>
<dbReference type="InterPro" id="IPR050242">
    <property type="entry name" value="JAMM_MPN+_peptidase_M67A"/>
</dbReference>
<dbReference type="AlphaFoldDB" id="A0A8J2LM63"/>
<dbReference type="EMBL" id="CAJVCH010571759">
    <property type="protein sequence ID" value="CAG7838458.1"/>
    <property type="molecule type" value="Genomic_DNA"/>
</dbReference>